<keyword evidence="5 7" id="KW-0234">DNA repair</keyword>
<gene>
    <name evidence="7" type="primary">recO</name>
    <name evidence="9" type="ORF">J2Z48_000427</name>
</gene>
<dbReference type="PANTHER" id="PTHR33991">
    <property type="entry name" value="DNA REPAIR PROTEIN RECO"/>
    <property type="match status" value="1"/>
</dbReference>
<organism evidence="9 10">
    <name type="scientific">Croceifilum oryzae</name>
    <dbReference type="NCBI Taxonomy" id="1553429"/>
    <lineage>
        <taxon>Bacteria</taxon>
        <taxon>Bacillati</taxon>
        <taxon>Bacillota</taxon>
        <taxon>Bacilli</taxon>
        <taxon>Bacillales</taxon>
        <taxon>Thermoactinomycetaceae</taxon>
        <taxon>Croceifilum</taxon>
    </lineage>
</organism>
<proteinExistence type="inferred from homology"/>
<evidence type="ECO:0000256" key="1">
    <source>
        <dbReference type="ARBA" id="ARBA00007452"/>
    </source>
</evidence>
<sequence>MLVKIEGIVIRARSFGESNQVVQVYSEHLGKLSFVARGAKKTRSRFSALTQPFTIANFVCFSSGNGLPTLNQADLVHSHQAIRQDLLRTSYGAYWLDLVDHLFEEREPNPGLYRFLKTAFNWLEQEKDPDILTRMVECKMMAAGGYRPILHACAQCGSEERRPVTFSIYQGGFLCEACKHTDSRSIPLSDATIRILPVLVNLPIDRLGEITIKEETKQQLERVIRSFLTEHVDVRLKSWDILEQMRKVWTASDDSTF</sequence>
<dbReference type="RefSeq" id="WP_307250567.1">
    <property type="nucleotide sequence ID" value="NZ_JAUSUV010000002.1"/>
</dbReference>
<dbReference type="GO" id="GO:0006310">
    <property type="term" value="P:DNA recombination"/>
    <property type="evidence" value="ECO:0007669"/>
    <property type="project" value="UniProtKB-UniRule"/>
</dbReference>
<evidence type="ECO:0000256" key="4">
    <source>
        <dbReference type="ARBA" id="ARBA00023172"/>
    </source>
</evidence>
<comment type="caution">
    <text evidence="9">The sequence shown here is derived from an EMBL/GenBank/DDBJ whole genome shotgun (WGS) entry which is preliminary data.</text>
</comment>
<dbReference type="InterPro" id="IPR042242">
    <property type="entry name" value="RecO_C"/>
</dbReference>
<evidence type="ECO:0000259" key="8">
    <source>
        <dbReference type="Pfam" id="PF11967"/>
    </source>
</evidence>
<dbReference type="HAMAP" id="MF_00201">
    <property type="entry name" value="RecO"/>
    <property type="match status" value="1"/>
</dbReference>
<evidence type="ECO:0000256" key="6">
    <source>
        <dbReference type="ARBA" id="ARBA00033409"/>
    </source>
</evidence>
<accession>A0AAJ1WRR3</accession>
<dbReference type="Proteomes" id="UP001238450">
    <property type="component" value="Unassembled WGS sequence"/>
</dbReference>
<evidence type="ECO:0000256" key="3">
    <source>
        <dbReference type="ARBA" id="ARBA00022763"/>
    </source>
</evidence>
<keyword evidence="10" id="KW-1185">Reference proteome</keyword>
<dbReference type="Pfam" id="PF02565">
    <property type="entry name" value="RecO_C"/>
    <property type="match status" value="1"/>
</dbReference>
<protein>
    <recommendedName>
        <fullName evidence="2 7">DNA repair protein RecO</fullName>
    </recommendedName>
    <alternativeName>
        <fullName evidence="6 7">Recombination protein O</fullName>
    </alternativeName>
</protein>
<dbReference type="InterPro" id="IPR012340">
    <property type="entry name" value="NA-bd_OB-fold"/>
</dbReference>
<dbReference type="Gene3D" id="2.40.50.140">
    <property type="entry name" value="Nucleic acid-binding proteins"/>
    <property type="match status" value="1"/>
</dbReference>
<dbReference type="GO" id="GO:0043590">
    <property type="term" value="C:bacterial nucleoid"/>
    <property type="evidence" value="ECO:0007669"/>
    <property type="project" value="TreeGrafter"/>
</dbReference>
<evidence type="ECO:0000256" key="7">
    <source>
        <dbReference type="HAMAP-Rule" id="MF_00201"/>
    </source>
</evidence>
<evidence type="ECO:0000313" key="9">
    <source>
        <dbReference type="EMBL" id="MDQ0416263.1"/>
    </source>
</evidence>
<keyword evidence="3 7" id="KW-0227">DNA damage</keyword>
<dbReference type="EMBL" id="JAUSUV010000002">
    <property type="protein sequence ID" value="MDQ0416263.1"/>
    <property type="molecule type" value="Genomic_DNA"/>
</dbReference>
<dbReference type="InterPro" id="IPR037278">
    <property type="entry name" value="ARFGAP/RecO"/>
</dbReference>
<feature type="domain" description="DNA replication/recombination mediator RecO N-terminal" evidence="8">
    <location>
        <begin position="1"/>
        <end position="78"/>
    </location>
</feature>
<dbReference type="InterPro" id="IPR003717">
    <property type="entry name" value="RecO"/>
</dbReference>
<reference evidence="9 10" key="1">
    <citation type="submission" date="2023-07" db="EMBL/GenBank/DDBJ databases">
        <title>Genomic Encyclopedia of Type Strains, Phase IV (KMG-IV): sequencing the most valuable type-strain genomes for metagenomic binning, comparative biology and taxonomic classification.</title>
        <authorList>
            <person name="Goeker M."/>
        </authorList>
    </citation>
    <scope>NUCLEOTIDE SEQUENCE [LARGE SCALE GENOMIC DNA]</scope>
    <source>
        <strain evidence="9 10">DSM 46876</strain>
    </source>
</reference>
<evidence type="ECO:0000256" key="2">
    <source>
        <dbReference type="ARBA" id="ARBA00021310"/>
    </source>
</evidence>
<evidence type="ECO:0000313" key="10">
    <source>
        <dbReference type="Proteomes" id="UP001238450"/>
    </source>
</evidence>
<dbReference type="SUPFAM" id="SSF50249">
    <property type="entry name" value="Nucleic acid-binding proteins"/>
    <property type="match status" value="1"/>
</dbReference>
<dbReference type="InterPro" id="IPR022572">
    <property type="entry name" value="DNA_rep/recomb_RecO_N"/>
</dbReference>
<comment type="function">
    <text evidence="7">Involved in DNA repair and RecF pathway recombination.</text>
</comment>
<dbReference type="AlphaFoldDB" id="A0AAJ1WRR3"/>
<dbReference type="Gene3D" id="1.20.1440.120">
    <property type="entry name" value="Recombination protein O, C-terminal domain"/>
    <property type="match status" value="1"/>
</dbReference>
<keyword evidence="4 7" id="KW-0233">DNA recombination</keyword>
<dbReference type="NCBIfam" id="TIGR00613">
    <property type="entry name" value="reco"/>
    <property type="match status" value="1"/>
</dbReference>
<name>A0AAJ1WRR3_9BACL</name>
<dbReference type="SUPFAM" id="SSF57863">
    <property type="entry name" value="ArfGap/RecO-like zinc finger"/>
    <property type="match status" value="1"/>
</dbReference>
<comment type="similarity">
    <text evidence="1 7">Belongs to the RecO family.</text>
</comment>
<dbReference type="GO" id="GO:0006302">
    <property type="term" value="P:double-strand break repair"/>
    <property type="evidence" value="ECO:0007669"/>
    <property type="project" value="TreeGrafter"/>
</dbReference>
<dbReference type="PANTHER" id="PTHR33991:SF1">
    <property type="entry name" value="DNA REPAIR PROTEIN RECO"/>
    <property type="match status" value="1"/>
</dbReference>
<evidence type="ECO:0000256" key="5">
    <source>
        <dbReference type="ARBA" id="ARBA00023204"/>
    </source>
</evidence>
<dbReference type="Pfam" id="PF11967">
    <property type="entry name" value="RecO_N"/>
    <property type="match status" value="1"/>
</dbReference>